<dbReference type="RefSeq" id="XP_022469406.1">
    <property type="nucleotide sequence ID" value="XM_022624092.1"/>
</dbReference>
<gene>
    <name evidence="1" type="ORF">CORC01_12472</name>
</gene>
<keyword evidence="2" id="KW-1185">Reference proteome</keyword>
<dbReference type="OrthoDB" id="10454847at2759"/>
<accession>A0A1G4AT03</accession>
<evidence type="ECO:0000313" key="1">
    <source>
        <dbReference type="EMBL" id="OHE92236.1"/>
    </source>
</evidence>
<proteinExistence type="predicted"/>
<evidence type="ECO:0000313" key="2">
    <source>
        <dbReference type="Proteomes" id="UP000176998"/>
    </source>
</evidence>
<dbReference type="EMBL" id="MJBS01000154">
    <property type="protein sequence ID" value="OHE92236.1"/>
    <property type="molecule type" value="Genomic_DNA"/>
</dbReference>
<organism evidence="1 2">
    <name type="scientific">Colletotrichum orchidophilum</name>
    <dbReference type="NCBI Taxonomy" id="1209926"/>
    <lineage>
        <taxon>Eukaryota</taxon>
        <taxon>Fungi</taxon>
        <taxon>Dikarya</taxon>
        <taxon>Ascomycota</taxon>
        <taxon>Pezizomycotina</taxon>
        <taxon>Sordariomycetes</taxon>
        <taxon>Hypocreomycetidae</taxon>
        <taxon>Glomerellales</taxon>
        <taxon>Glomerellaceae</taxon>
        <taxon>Colletotrichum</taxon>
    </lineage>
</organism>
<dbReference type="AlphaFoldDB" id="A0A1G4AT03"/>
<dbReference type="GeneID" id="34565602"/>
<reference evidence="1 2" key="1">
    <citation type="submission" date="2016-09" db="EMBL/GenBank/DDBJ databases">
        <authorList>
            <person name="Capua I."/>
            <person name="De Benedictis P."/>
            <person name="Joannis T."/>
            <person name="Lombin L.H."/>
            <person name="Cattoli G."/>
        </authorList>
    </citation>
    <scope>NUCLEOTIDE SEQUENCE [LARGE SCALE GENOMIC DNA]</scope>
    <source>
        <strain evidence="1 2">IMI 309357</strain>
    </source>
</reference>
<protein>
    <submittedName>
        <fullName evidence="1">Uncharacterized protein</fullName>
    </submittedName>
</protein>
<name>A0A1G4AT03_9PEZI</name>
<comment type="caution">
    <text evidence="1">The sequence shown here is derived from an EMBL/GenBank/DDBJ whole genome shotgun (WGS) entry which is preliminary data.</text>
</comment>
<sequence length="105" mass="11499">MTKSRTVLMKAFGRWLGPRAGQRGGRLLAMTYVPHCIAFDLHQSPNEVWAGNERRLPIKKCGIAAPICPFTLFPLVGDVWLAESTGRCSPATPHSPDVALVTIRS</sequence>
<dbReference type="Proteomes" id="UP000176998">
    <property type="component" value="Unassembled WGS sequence"/>
</dbReference>